<comment type="similarity">
    <text evidence="5">Belongs to the protein N5-glutamine methyltransferase family. PrmC subfamily.</text>
</comment>
<evidence type="ECO:0000256" key="4">
    <source>
        <dbReference type="ARBA" id="ARBA00048391"/>
    </source>
</evidence>
<dbReference type="SUPFAM" id="SSF53335">
    <property type="entry name" value="S-adenosyl-L-methionine-dependent methyltransferases"/>
    <property type="match status" value="1"/>
</dbReference>
<feature type="domain" description="Methyltransferase small" evidence="6">
    <location>
        <begin position="116"/>
        <end position="205"/>
    </location>
</feature>
<organism evidence="8 9">
    <name type="scientific">Leptospira kemamanensis</name>
    <dbReference type="NCBI Taxonomy" id="2484942"/>
    <lineage>
        <taxon>Bacteria</taxon>
        <taxon>Pseudomonadati</taxon>
        <taxon>Spirochaetota</taxon>
        <taxon>Spirochaetia</taxon>
        <taxon>Leptospirales</taxon>
        <taxon>Leptospiraceae</taxon>
        <taxon>Leptospira</taxon>
    </lineage>
</organism>
<comment type="function">
    <text evidence="5">Methylates the class 1 translation termination release factors RF1/PrfA and RF2/PrfB on the glutamine residue of the universally conserved GGQ motif.</text>
</comment>
<dbReference type="GO" id="GO:0102559">
    <property type="term" value="F:peptide chain release factor N(5)-glutamine methyltransferase activity"/>
    <property type="evidence" value="ECO:0007669"/>
    <property type="project" value="UniProtKB-EC"/>
</dbReference>
<evidence type="ECO:0000259" key="7">
    <source>
        <dbReference type="Pfam" id="PF17827"/>
    </source>
</evidence>
<dbReference type="Proteomes" id="UP000297609">
    <property type="component" value="Unassembled WGS sequence"/>
</dbReference>
<dbReference type="InterPro" id="IPR004556">
    <property type="entry name" value="HemK-like"/>
</dbReference>
<comment type="caution">
    <text evidence="8">The sequence shown here is derived from an EMBL/GenBank/DDBJ whole genome shotgun (WGS) entry which is preliminary data.</text>
</comment>
<feature type="binding site" evidence="5">
    <location>
        <position position="153"/>
    </location>
    <ligand>
        <name>S-adenosyl-L-methionine</name>
        <dbReference type="ChEBI" id="CHEBI:59789"/>
    </ligand>
</feature>
<dbReference type="GO" id="GO:0032259">
    <property type="term" value="P:methylation"/>
    <property type="evidence" value="ECO:0007669"/>
    <property type="project" value="UniProtKB-KW"/>
</dbReference>
<dbReference type="GO" id="GO:0003676">
    <property type="term" value="F:nucleic acid binding"/>
    <property type="evidence" value="ECO:0007669"/>
    <property type="project" value="InterPro"/>
</dbReference>
<dbReference type="NCBIfam" id="TIGR03534">
    <property type="entry name" value="RF_mod_PrmC"/>
    <property type="match status" value="1"/>
</dbReference>
<dbReference type="AlphaFoldDB" id="A0A4R9JSK9"/>
<reference evidence="8" key="1">
    <citation type="journal article" date="2019" name="PLoS Negl. Trop. Dis.">
        <title>Revisiting the worldwide diversity of Leptospira species in the environment.</title>
        <authorList>
            <person name="Vincent A.T."/>
            <person name="Schiettekatte O."/>
            <person name="Bourhy P."/>
            <person name="Veyrier F.J."/>
            <person name="Picardeau M."/>
        </authorList>
    </citation>
    <scope>NUCLEOTIDE SEQUENCE [LARGE SCALE GENOMIC DNA]</scope>
    <source>
        <strain evidence="8">201702454</strain>
    </source>
</reference>
<dbReference type="InterPro" id="IPR050320">
    <property type="entry name" value="N5-glutamine_MTase"/>
</dbReference>
<evidence type="ECO:0000256" key="5">
    <source>
        <dbReference type="HAMAP-Rule" id="MF_02126"/>
    </source>
</evidence>
<feature type="binding site" evidence="5">
    <location>
        <begin position="197"/>
        <end position="200"/>
    </location>
    <ligand>
        <name>substrate</name>
    </ligand>
</feature>
<dbReference type="CDD" id="cd02440">
    <property type="entry name" value="AdoMet_MTases"/>
    <property type="match status" value="1"/>
</dbReference>
<dbReference type="InterPro" id="IPR002052">
    <property type="entry name" value="DNA_methylase_N6_adenine_CS"/>
</dbReference>
<evidence type="ECO:0000259" key="6">
    <source>
        <dbReference type="Pfam" id="PF05175"/>
    </source>
</evidence>
<dbReference type="InterPro" id="IPR007848">
    <property type="entry name" value="Small_mtfrase_dom"/>
</dbReference>
<dbReference type="Pfam" id="PF05175">
    <property type="entry name" value="MTS"/>
    <property type="match status" value="1"/>
</dbReference>
<evidence type="ECO:0000256" key="1">
    <source>
        <dbReference type="ARBA" id="ARBA00022603"/>
    </source>
</evidence>
<keyword evidence="1 5" id="KW-0489">Methyltransferase</keyword>
<accession>A0A4R9JSK9</accession>
<evidence type="ECO:0000313" key="9">
    <source>
        <dbReference type="Proteomes" id="UP000297609"/>
    </source>
</evidence>
<dbReference type="InterPro" id="IPR019874">
    <property type="entry name" value="RF_methyltr_PrmC"/>
</dbReference>
<dbReference type="Pfam" id="PF17827">
    <property type="entry name" value="PrmC_N"/>
    <property type="match status" value="1"/>
</dbReference>
<dbReference type="Gene3D" id="3.40.50.150">
    <property type="entry name" value="Vaccinia Virus protein VP39"/>
    <property type="match status" value="1"/>
</dbReference>
<evidence type="ECO:0000256" key="3">
    <source>
        <dbReference type="ARBA" id="ARBA00022691"/>
    </source>
</evidence>
<dbReference type="PANTHER" id="PTHR18895">
    <property type="entry name" value="HEMK METHYLTRANSFERASE"/>
    <property type="match status" value="1"/>
</dbReference>
<keyword evidence="2 5" id="KW-0808">Transferase</keyword>
<dbReference type="PANTHER" id="PTHR18895:SF74">
    <property type="entry name" value="MTRF1L RELEASE FACTOR GLUTAMINE METHYLTRANSFERASE"/>
    <property type="match status" value="1"/>
</dbReference>
<dbReference type="Gene3D" id="1.10.8.10">
    <property type="entry name" value="DNA helicase RuvA subunit, C-terminal domain"/>
    <property type="match status" value="1"/>
</dbReference>
<dbReference type="EMBL" id="RQGG01000019">
    <property type="protein sequence ID" value="TGL54118.1"/>
    <property type="molecule type" value="Genomic_DNA"/>
</dbReference>
<dbReference type="InterPro" id="IPR040758">
    <property type="entry name" value="PrmC_N"/>
</dbReference>
<dbReference type="InterPro" id="IPR029063">
    <property type="entry name" value="SAM-dependent_MTases_sf"/>
</dbReference>
<gene>
    <name evidence="5 8" type="primary">prmC</name>
    <name evidence="8" type="ORF">EHQ59_07950</name>
</gene>
<keyword evidence="3 5" id="KW-0949">S-adenosyl-L-methionine</keyword>
<name>A0A4R9JSK9_9LEPT</name>
<dbReference type="NCBIfam" id="TIGR00536">
    <property type="entry name" value="hemK_fam"/>
    <property type="match status" value="1"/>
</dbReference>
<comment type="caution">
    <text evidence="5">Lacks conserved residue(s) required for the propagation of feature annotation.</text>
</comment>
<proteinExistence type="inferred from homology"/>
<keyword evidence="9" id="KW-1185">Reference proteome</keyword>
<feature type="domain" description="Release factor glutamine methyltransferase N-terminal" evidence="7">
    <location>
        <begin position="12"/>
        <end position="80"/>
    </location>
</feature>
<dbReference type="HAMAP" id="MF_02126">
    <property type="entry name" value="RF_methyltr_PrmC"/>
    <property type="match status" value="1"/>
</dbReference>
<sequence>MAEQPGTLLYYLKRSTEFLEKKEIPNPRVDAEWLLSDLLDLPRIKLYSQFEMPLSQKEIDLYRERIVERSKRKPVAYITGKKGFHQFDYFVSEDVLIPRPETEELVDYLFKQKETLKEEFPEGIQIWDLCSGSGCIGISLAQLLKPNTVVLSDISEKAIGTSKLNAEKYNLTDIQFYVSNLDESLPNDLQFEVIVSNPPYIPESEKEDIMPDVLDYEPHLALFVSDIIGFHRSLFSSAKQRIKPGGWFLLETHPSYIQDLESLALSMGFLSPKRILDSSKKERFLFLKTERQIES</sequence>
<evidence type="ECO:0000313" key="8">
    <source>
        <dbReference type="EMBL" id="TGL54118.1"/>
    </source>
</evidence>
<dbReference type="OrthoDB" id="9800643at2"/>
<dbReference type="EC" id="2.1.1.297" evidence="5"/>
<feature type="binding site" evidence="5">
    <location>
        <position position="197"/>
    </location>
    <ligand>
        <name>S-adenosyl-L-methionine</name>
        <dbReference type="ChEBI" id="CHEBI:59789"/>
    </ligand>
</feature>
<evidence type="ECO:0000256" key="2">
    <source>
        <dbReference type="ARBA" id="ARBA00022679"/>
    </source>
</evidence>
<dbReference type="PROSITE" id="PS00092">
    <property type="entry name" value="N6_MTASE"/>
    <property type="match status" value="1"/>
</dbReference>
<dbReference type="RefSeq" id="WP_135619065.1">
    <property type="nucleotide sequence ID" value="NZ_RQGG01000019.1"/>
</dbReference>
<protein>
    <recommendedName>
        <fullName evidence="5">Release factor glutamine methyltransferase</fullName>
        <shortName evidence="5">RF MTase</shortName>
        <ecNumber evidence="5">2.1.1.297</ecNumber>
    </recommendedName>
    <alternativeName>
        <fullName evidence="5">N5-glutamine methyltransferase PrmC</fullName>
    </alternativeName>
    <alternativeName>
        <fullName evidence="5">Protein-(glutamine-N5) MTase PrmC</fullName>
    </alternativeName>
    <alternativeName>
        <fullName evidence="5">Protein-glutamine N-methyltransferase PrmC</fullName>
    </alternativeName>
</protein>
<comment type="catalytic activity">
    <reaction evidence="4 5">
        <text>L-glutaminyl-[peptide chain release factor] + S-adenosyl-L-methionine = N(5)-methyl-L-glutaminyl-[peptide chain release factor] + S-adenosyl-L-homocysteine + H(+)</text>
        <dbReference type="Rhea" id="RHEA:42896"/>
        <dbReference type="Rhea" id="RHEA-COMP:10271"/>
        <dbReference type="Rhea" id="RHEA-COMP:10272"/>
        <dbReference type="ChEBI" id="CHEBI:15378"/>
        <dbReference type="ChEBI" id="CHEBI:30011"/>
        <dbReference type="ChEBI" id="CHEBI:57856"/>
        <dbReference type="ChEBI" id="CHEBI:59789"/>
        <dbReference type="ChEBI" id="CHEBI:61891"/>
        <dbReference type="EC" id="2.1.1.297"/>
    </reaction>
</comment>